<dbReference type="Proteomes" id="UP000269221">
    <property type="component" value="Unassembled WGS sequence"/>
</dbReference>
<dbReference type="EMBL" id="QRBI01000095">
    <property type="protein sequence ID" value="RMC19176.1"/>
    <property type="molecule type" value="Genomic_DNA"/>
</dbReference>
<dbReference type="OrthoDB" id="276744at2759"/>
<dbReference type="AlphaFoldDB" id="A0A3M0L267"/>
<evidence type="ECO:0000313" key="1">
    <source>
        <dbReference type="EMBL" id="RMC19176.1"/>
    </source>
</evidence>
<evidence type="ECO:0000313" key="2">
    <source>
        <dbReference type="Proteomes" id="UP000269221"/>
    </source>
</evidence>
<reference evidence="1 2" key="1">
    <citation type="submission" date="2018-07" db="EMBL/GenBank/DDBJ databases">
        <title>A high quality draft genome assembly of the barn swallow (H. rustica rustica).</title>
        <authorList>
            <person name="Formenti G."/>
            <person name="Chiara M."/>
            <person name="Poveda L."/>
            <person name="Francoijs K.-J."/>
            <person name="Bonisoli-Alquati A."/>
            <person name="Canova L."/>
            <person name="Gianfranceschi L."/>
            <person name="Horner D.S."/>
            <person name="Saino N."/>
        </authorList>
    </citation>
    <scope>NUCLEOTIDE SEQUENCE [LARGE SCALE GENOMIC DNA]</scope>
    <source>
        <strain evidence="1">Chelidonia</strain>
        <tissue evidence="1">Blood</tissue>
    </source>
</reference>
<proteinExistence type="predicted"/>
<organism evidence="1 2">
    <name type="scientific">Hirundo rustica rustica</name>
    <dbReference type="NCBI Taxonomy" id="333673"/>
    <lineage>
        <taxon>Eukaryota</taxon>
        <taxon>Metazoa</taxon>
        <taxon>Chordata</taxon>
        <taxon>Craniata</taxon>
        <taxon>Vertebrata</taxon>
        <taxon>Euteleostomi</taxon>
        <taxon>Archelosauria</taxon>
        <taxon>Archosauria</taxon>
        <taxon>Dinosauria</taxon>
        <taxon>Saurischia</taxon>
        <taxon>Theropoda</taxon>
        <taxon>Coelurosauria</taxon>
        <taxon>Aves</taxon>
        <taxon>Neognathae</taxon>
        <taxon>Neoaves</taxon>
        <taxon>Telluraves</taxon>
        <taxon>Australaves</taxon>
        <taxon>Passeriformes</taxon>
        <taxon>Sylvioidea</taxon>
        <taxon>Hirundinidae</taxon>
        <taxon>Hirundo</taxon>
    </lineage>
</organism>
<gene>
    <name evidence="1" type="ORF">DUI87_03780</name>
</gene>
<name>A0A3M0L267_HIRRU</name>
<protein>
    <submittedName>
        <fullName evidence="1">Uncharacterized protein</fullName>
    </submittedName>
</protein>
<accession>A0A3M0L267</accession>
<comment type="caution">
    <text evidence="1">The sequence shown here is derived from an EMBL/GenBank/DDBJ whole genome shotgun (WGS) entry which is preliminary data.</text>
</comment>
<keyword evidence="2" id="KW-1185">Reference proteome</keyword>
<dbReference type="STRING" id="333673.A0A3M0L267"/>
<sequence>MDPYPKGHLTFPTKRGRKPIVGLVDSQRELEHFSAEDKVKKLGRFSLKKRLHGDLIVSFQYLKGAYSEVREKGLFIMNCRDGMRRKGFKLREEEFRFGIQKKFFIVMLVRHCNKLPREVVDTPSLEVFRPDWMGIWAA</sequence>